<gene>
    <name evidence="1" type="ORF">PIB30_028120</name>
</gene>
<comment type="caution">
    <text evidence="1">The sequence shown here is derived from an EMBL/GenBank/DDBJ whole genome shotgun (WGS) entry which is preliminary data.</text>
</comment>
<dbReference type="Proteomes" id="UP001341840">
    <property type="component" value="Unassembled WGS sequence"/>
</dbReference>
<accession>A0ABU6U9R4</accession>
<protein>
    <submittedName>
        <fullName evidence="1">Uncharacterized protein</fullName>
    </submittedName>
</protein>
<organism evidence="1 2">
    <name type="scientific">Stylosanthes scabra</name>
    <dbReference type="NCBI Taxonomy" id="79078"/>
    <lineage>
        <taxon>Eukaryota</taxon>
        <taxon>Viridiplantae</taxon>
        <taxon>Streptophyta</taxon>
        <taxon>Embryophyta</taxon>
        <taxon>Tracheophyta</taxon>
        <taxon>Spermatophyta</taxon>
        <taxon>Magnoliopsida</taxon>
        <taxon>eudicotyledons</taxon>
        <taxon>Gunneridae</taxon>
        <taxon>Pentapetalae</taxon>
        <taxon>rosids</taxon>
        <taxon>fabids</taxon>
        <taxon>Fabales</taxon>
        <taxon>Fabaceae</taxon>
        <taxon>Papilionoideae</taxon>
        <taxon>50 kb inversion clade</taxon>
        <taxon>dalbergioids sensu lato</taxon>
        <taxon>Dalbergieae</taxon>
        <taxon>Pterocarpus clade</taxon>
        <taxon>Stylosanthes</taxon>
    </lineage>
</organism>
<sequence length="143" mass="16277">MSHVWTKSQTWSKRDLTNIIQGLPSFSPSHVWPSPKLGPNTQLRLHQAPFVTTKSRLVFTMQVTKRNSVKVVPSFSSSLACHVWPSLILEPNVTLPNQDQAHIPSKISRKPRLDQVTTWSERGQDKAHHAHIMSRPRFESLLA</sequence>
<name>A0ABU6U9R4_9FABA</name>
<evidence type="ECO:0000313" key="2">
    <source>
        <dbReference type="Proteomes" id="UP001341840"/>
    </source>
</evidence>
<proteinExistence type="predicted"/>
<keyword evidence="2" id="KW-1185">Reference proteome</keyword>
<reference evidence="1 2" key="1">
    <citation type="journal article" date="2023" name="Plants (Basel)">
        <title>Bridging the Gap: Combining Genomics and Transcriptomics Approaches to Understand Stylosanthes scabra, an Orphan Legume from the Brazilian Caatinga.</title>
        <authorList>
            <person name="Ferreira-Neto J.R.C."/>
            <person name="da Silva M.D."/>
            <person name="Binneck E."/>
            <person name="de Melo N.F."/>
            <person name="da Silva R.H."/>
            <person name="de Melo A.L.T.M."/>
            <person name="Pandolfi V."/>
            <person name="Bustamante F.O."/>
            <person name="Brasileiro-Vidal A.C."/>
            <person name="Benko-Iseppon A.M."/>
        </authorList>
    </citation>
    <scope>NUCLEOTIDE SEQUENCE [LARGE SCALE GENOMIC DNA]</scope>
    <source>
        <tissue evidence="1">Leaves</tissue>
    </source>
</reference>
<dbReference type="EMBL" id="JASCZI010120939">
    <property type="protein sequence ID" value="MED6157935.1"/>
    <property type="molecule type" value="Genomic_DNA"/>
</dbReference>
<evidence type="ECO:0000313" key="1">
    <source>
        <dbReference type="EMBL" id="MED6157935.1"/>
    </source>
</evidence>